<protein>
    <submittedName>
        <fullName evidence="3">Uncharacterized protein</fullName>
    </submittedName>
</protein>
<keyword evidence="1" id="KW-1133">Transmembrane helix</keyword>
<dbReference type="Proteomes" id="UP000092213">
    <property type="component" value="Chromosome"/>
</dbReference>
<organism evidence="3 4">
    <name type="scientific">Bordetella bronchialis</name>
    <dbReference type="NCBI Taxonomy" id="463025"/>
    <lineage>
        <taxon>Bacteria</taxon>
        <taxon>Pseudomonadati</taxon>
        <taxon>Pseudomonadota</taxon>
        <taxon>Betaproteobacteria</taxon>
        <taxon>Burkholderiales</taxon>
        <taxon>Alcaligenaceae</taxon>
        <taxon>Bordetella</taxon>
    </lineage>
</organism>
<sequence>MKVYRRSTVLVFLALFFSSSDAASTINIFFSNDTPFDFTIKPSAANYCIDDFDTEPFTLSSRGNRTYYATVQDDCDNANITFDYSQTYNPVPPENARAIIGTLTYQHFQQGADWKAELHMQLTPPVSDPKLVLFRTACGDKFLYCGSAPVTLPSKNFFASFTVIPVVVTWGLGALTR</sequence>
<proteinExistence type="predicted"/>
<evidence type="ECO:0000313" key="4">
    <source>
        <dbReference type="Proteomes" id="UP000092213"/>
    </source>
</evidence>
<gene>
    <name evidence="3" type="ORF">BAU08_17460</name>
</gene>
<name>A0A193FZ42_9BORD</name>
<feature type="chain" id="PRO_5008258465" evidence="2">
    <location>
        <begin position="23"/>
        <end position="177"/>
    </location>
</feature>
<dbReference type="RefSeq" id="WP_066670713.1">
    <property type="nucleotide sequence ID" value="NZ_CP016171.1"/>
</dbReference>
<feature type="signal peptide" evidence="2">
    <location>
        <begin position="1"/>
        <end position="22"/>
    </location>
</feature>
<reference evidence="3 4" key="1">
    <citation type="submission" date="2016-06" db="EMBL/GenBank/DDBJ databases">
        <title>Complete genome sequences of Bordetella bronchialis and Bordetella flabilis.</title>
        <authorList>
            <person name="LiPuma J.J."/>
            <person name="Spilker T."/>
        </authorList>
    </citation>
    <scope>NUCLEOTIDE SEQUENCE [LARGE SCALE GENOMIC DNA]</scope>
    <source>
        <strain evidence="3 4">AU17976</strain>
    </source>
</reference>
<feature type="transmembrane region" description="Helical" evidence="1">
    <location>
        <begin position="157"/>
        <end position="175"/>
    </location>
</feature>
<keyword evidence="2" id="KW-0732">Signal</keyword>
<keyword evidence="1" id="KW-0812">Transmembrane</keyword>
<keyword evidence="1" id="KW-0472">Membrane</keyword>
<dbReference type="AlphaFoldDB" id="A0A193FZ42"/>
<dbReference type="EMBL" id="CP016171">
    <property type="protein sequence ID" value="ANN72895.1"/>
    <property type="molecule type" value="Genomic_DNA"/>
</dbReference>
<evidence type="ECO:0000313" key="3">
    <source>
        <dbReference type="EMBL" id="ANN72895.1"/>
    </source>
</evidence>
<evidence type="ECO:0000256" key="1">
    <source>
        <dbReference type="SAM" id="Phobius"/>
    </source>
</evidence>
<evidence type="ECO:0000256" key="2">
    <source>
        <dbReference type="SAM" id="SignalP"/>
    </source>
</evidence>
<accession>A0A193FZ42</accession>